<dbReference type="Proteomes" id="UP001501407">
    <property type="component" value="Unassembled WGS sequence"/>
</dbReference>
<evidence type="ECO:0000313" key="2">
    <source>
        <dbReference type="Proteomes" id="UP001501407"/>
    </source>
</evidence>
<reference evidence="2" key="1">
    <citation type="journal article" date="2019" name="Int. J. Syst. Evol. Microbiol.">
        <title>The Global Catalogue of Microorganisms (GCM) 10K type strain sequencing project: providing services to taxonomists for standard genome sequencing and annotation.</title>
        <authorList>
            <consortium name="The Broad Institute Genomics Platform"/>
            <consortium name="The Broad Institute Genome Sequencing Center for Infectious Disease"/>
            <person name="Wu L."/>
            <person name="Ma J."/>
        </authorList>
    </citation>
    <scope>NUCLEOTIDE SEQUENCE [LARGE SCALE GENOMIC DNA]</scope>
    <source>
        <strain evidence="2">JCM 18959</strain>
    </source>
</reference>
<dbReference type="Pfam" id="PF05742">
    <property type="entry name" value="TANGO2"/>
    <property type="match status" value="1"/>
</dbReference>
<sequence length="238" mass="25700">MCTVVIRVPASADEPTRVLAIRDEDPERPWNPLGRWWPEPHDGVVGVRDVRAGGAWLAADPAAGRLAVLLNRADESTRPESELVSRGGIVLDSVAGRSPEGEPPTHGFNLVEVEGAHARVLTWDGAALRTVELPPGTHMIAHDDVDDGGTPRIARWLGAFRAAEPASEGRWWMPWADVLERSAELAPTDDGAIIRDNRPHGYPTLSLLACVASVSAHDVDVHYGELAHPGEWGGLELE</sequence>
<evidence type="ECO:0008006" key="3">
    <source>
        <dbReference type="Google" id="ProtNLM"/>
    </source>
</evidence>
<organism evidence="1 2">
    <name type="scientific">Microbacterium yannicii</name>
    <dbReference type="NCBI Taxonomy" id="671622"/>
    <lineage>
        <taxon>Bacteria</taxon>
        <taxon>Bacillati</taxon>
        <taxon>Actinomycetota</taxon>
        <taxon>Actinomycetes</taxon>
        <taxon>Micrococcales</taxon>
        <taxon>Microbacteriaceae</taxon>
        <taxon>Microbacterium</taxon>
    </lineage>
</organism>
<comment type="caution">
    <text evidence="1">The sequence shown here is derived from an EMBL/GenBank/DDBJ whole genome shotgun (WGS) entry which is preliminary data.</text>
</comment>
<accession>A0ABP9MS00</accession>
<keyword evidence="2" id="KW-1185">Reference proteome</keyword>
<dbReference type="EMBL" id="BAABKZ010000006">
    <property type="protein sequence ID" value="GAA5100848.1"/>
    <property type="molecule type" value="Genomic_DNA"/>
</dbReference>
<evidence type="ECO:0000313" key="1">
    <source>
        <dbReference type="EMBL" id="GAA5100848.1"/>
    </source>
</evidence>
<name>A0ABP9MS00_9MICO</name>
<dbReference type="InterPro" id="IPR008551">
    <property type="entry name" value="TANGO2"/>
</dbReference>
<protein>
    <recommendedName>
        <fullName evidence="3">NRDE family protein</fullName>
    </recommendedName>
</protein>
<gene>
    <name evidence="1" type="ORF">GCM10025760_38720</name>
</gene>
<proteinExistence type="predicted"/>
<dbReference type="RefSeq" id="WP_194413929.1">
    <property type="nucleotide sequence ID" value="NZ_BAABKZ010000006.1"/>
</dbReference>